<feature type="transmembrane region" description="Helical" evidence="2">
    <location>
        <begin position="12"/>
        <end position="30"/>
    </location>
</feature>
<reference evidence="3 4" key="1">
    <citation type="submission" date="2020-07" db="EMBL/GenBank/DDBJ databases">
        <title>Genome of Haloechinothrix sp.</title>
        <authorList>
            <person name="Tang S.-K."/>
            <person name="Yang L."/>
            <person name="Zhu W.-Y."/>
        </authorList>
    </citation>
    <scope>NUCLEOTIDE SEQUENCE [LARGE SCALE GENOMIC DNA]</scope>
    <source>
        <strain evidence="3 4">YIM 98757</strain>
    </source>
</reference>
<feature type="region of interest" description="Disordered" evidence="1">
    <location>
        <begin position="89"/>
        <end position="111"/>
    </location>
</feature>
<name>A0A838AAM3_9PSEU</name>
<evidence type="ECO:0000256" key="1">
    <source>
        <dbReference type="SAM" id="MobiDB-lite"/>
    </source>
</evidence>
<accession>A0A838AAM3</accession>
<dbReference type="InterPro" id="IPR038468">
    <property type="entry name" value="MmpS_C"/>
</dbReference>
<comment type="caution">
    <text evidence="3">The sequence shown here is derived from an EMBL/GenBank/DDBJ whole genome shotgun (WGS) entry which is preliminary data.</text>
</comment>
<sequence>MTTEQQTHKFSGLAWTGLILGIVGLVGSVIPILNNVTAVVAAVGFILGIIALFGTRKLLAGIGVALCVAAIAATVAAQQAFVDELEGPADVTETDENGNGSGDEESSSEVTTYEYRVTGEGEVSISYGTVSGDGSSTSSTDTTPPWSKTIEVTDEGIMFTPTLSVTSMSTDGQIACEIVRNGEVVTSQDASGDYASVHCSA</sequence>
<dbReference type="AlphaFoldDB" id="A0A838AAM3"/>
<dbReference type="EMBL" id="JACCKD010000004">
    <property type="protein sequence ID" value="MBA0126266.1"/>
    <property type="molecule type" value="Genomic_DNA"/>
</dbReference>
<feature type="region of interest" description="Disordered" evidence="1">
    <location>
        <begin position="128"/>
        <end position="147"/>
    </location>
</feature>
<dbReference type="RefSeq" id="WP_180893105.1">
    <property type="nucleotide sequence ID" value="NZ_JACCKD010000004.1"/>
</dbReference>
<keyword evidence="2" id="KW-0812">Transmembrane</keyword>
<keyword evidence="2" id="KW-1133">Transmembrane helix</keyword>
<keyword evidence="2" id="KW-0472">Membrane</keyword>
<keyword evidence="4" id="KW-1185">Reference proteome</keyword>
<feature type="compositionally biased region" description="Low complexity" evidence="1">
    <location>
        <begin position="128"/>
        <end position="143"/>
    </location>
</feature>
<feature type="transmembrane region" description="Helical" evidence="2">
    <location>
        <begin position="58"/>
        <end position="77"/>
    </location>
</feature>
<proteinExistence type="predicted"/>
<evidence type="ECO:0000313" key="4">
    <source>
        <dbReference type="Proteomes" id="UP000582974"/>
    </source>
</evidence>
<gene>
    <name evidence="3" type="ORF">H0B56_12010</name>
</gene>
<dbReference type="Gene3D" id="2.60.40.2880">
    <property type="entry name" value="MmpS1-5, C-terminal soluble domain"/>
    <property type="match status" value="1"/>
</dbReference>
<organism evidence="3 4">
    <name type="scientific">Haloechinothrix aidingensis</name>
    <dbReference type="NCBI Taxonomy" id="2752311"/>
    <lineage>
        <taxon>Bacteria</taxon>
        <taxon>Bacillati</taxon>
        <taxon>Actinomycetota</taxon>
        <taxon>Actinomycetes</taxon>
        <taxon>Pseudonocardiales</taxon>
        <taxon>Pseudonocardiaceae</taxon>
        <taxon>Haloechinothrix</taxon>
    </lineage>
</organism>
<protein>
    <submittedName>
        <fullName evidence="3">SdpI family protein</fullName>
    </submittedName>
</protein>
<evidence type="ECO:0000256" key="2">
    <source>
        <dbReference type="SAM" id="Phobius"/>
    </source>
</evidence>
<feature type="compositionally biased region" description="Acidic residues" evidence="1">
    <location>
        <begin position="89"/>
        <end position="107"/>
    </location>
</feature>
<dbReference type="Proteomes" id="UP000582974">
    <property type="component" value="Unassembled WGS sequence"/>
</dbReference>
<evidence type="ECO:0000313" key="3">
    <source>
        <dbReference type="EMBL" id="MBA0126266.1"/>
    </source>
</evidence>
<feature type="transmembrane region" description="Helical" evidence="2">
    <location>
        <begin position="36"/>
        <end position="53"/>
    </location>
</feature>